<feature type="transmembrane region" description="Helical" evidence="14">
    <location>
        <begin position="370"/>
        <end position="390"/>
    </location>
</feature>
<dbReference type="Proteomes" id="UP000287605">
    <property type="component" value="Unassembled WGS sequence"/>
</dbReference>
<dbReference type="InterPro" id="IPR016181">
    <property type="entry name" value="Acyl_CoA_acyltransferase"/>
</dbReference>
<evidence type="ECO:0000256" key="7">
    <source>
        <dbReference type="ARBA" id="ARBA00022692"/>
    </source>
</evidence>
<dbReference type="GO" id="GO:0046677">
    <property type="term" value="P:response to antibiotic"/>
    <property type="evidence" value="ECO:0007669"/>
    <property type="project" value="UniProtKB-KW"/>
</dbReference>
<feature type="transmembrane region" description="Helical" evidence="14">
    <location>
        <begin position="175"/>
        <end position="195"/>
    </location>
</feature>
<evidence type="ECO:0000256" key="9">
    <source>
        <dbReference type="ARBA" id="ARBA00023098"/>
    </source>
</evidence>
<feature type="transmembrane region" description="Helical" evidence="14">
    <location>
        <begin position="455"/>
        <end position="473"/>
    </location>
</feature>
<dbReference type="Pfam" id="PF03706">
    <property type="entry name" value="LPG_synthase_TM"/>
    <property type="match status" value="1"/>
</dbReference>
<keyword evidence="5" id="KW-1003">Cell membrane</keyword>
<dbReference type="EMBL" id="NGKA01000005">
    <property type="protein sequence ID" value="RSU13548.1"/>
    <property type="molecule type" value="Genomic_DNA"/>
</dbReference>
<dbReference type="PANTHER" id="PTHR34697:SF2">
    <property type="entry name" value="PHOSPHATIDYLGLYCEROL LYSYLTRANSFERASE"/>
    <property type="match status" value="1"/>
</dbReference>
<keyword evidence="7 14" id="KW-0812">Transmembrane</keyword>
<feature type="transmembrane region" description="Helical" evidence="14">
    <location>
        <begin position="328"/>
        <end position="350"/>
    </location>
</feature>
<evidence type="ECO:0000313" key="16">
    <source>
        <dbReference type="EMBL" id="RSU13548.1"/>
    </source>
</evidence>
<feature type="transmembrane region" description="Helical" evidence="14">
    <location>
        <begin position="241"/>
        <end position="262"/>
    </location>
</feature>
<evidence type="ECO:0000256" key="12">
    <source>
        <dbReference type="ARBA" id="ARBA00031899"/>
    </source>
</evidence>
<evidence type="ECO:0000256" key="2">
    <source>
        <dbReference type="ARBA" id="ARBA00008627"/>
    </source>
</evidence>
<evidence type="ECO:0000259" key="15">
    <source>
        <dbReference type="Pfam" id="PF09924"/>
    </source>
</evidence>
<evidence type="ECO:0000256" key="13">
    <source>
        <dbReference type="ARBA" id="ARBA00047540"/>
    </source>
</evidence>
<dbReference type="SUPFAM" id="SSF55729">
    <property type="entry name" value="Acyl-CoA N-acyltransferases (Nat)"/>
    <property type="match status" value="1"/>
</dbReference>
<dbReference type="RefSeq" id="WP_126807878.1">
    <property type="nucleotide sequence ID" value="NZ_NGKA01000005.1"/>
</dbReference>
<dbReference type="PANTHER" id="PTHR34697">
    <property type="entry name" value="PHOSPHATIDYLGLYCEROL LYSYLTRANSFERASE"/>
    <property type="match status" value="1"/>
</dbReference>
<dbReference type="GO" id="GO:0006629">
    <property type="term" value="P:lipid metabolic process"/>
    <property type="evidence" value="ECO:0007669"/>
    <property type="project" value="UniProtKB-KW"/>
</dbReference>
<feature type="transmembrane region" description="Helical" evidence="14">
    <location>
        <begin position="493"/>
        <end position="511"/>
    </location>
</feature>
<evidence type="ECO:0000256" key="1">
    <source>
        <dbReference type="ARBA" id="ARBA00004651"/>
    </source>
</evidence>
<organism evidence="16 17">
    <name type="scientific">Vagococcus elongatus</name>
    <dbReference type="NCBI Taxonomy" id="180344"/>
    <lineage>
        <taxon>Bacteria</taxon>
        <taxon>Bacillati</taxon>
        <taxon>Bacillota</taxon>
        <taxon>Bacilli</taxon>
        <taxon>Lactobacillales</taxon>
        <taxon>Enterococcaceae</taxon>
        <taxon>Vagococcus</taxon>
    </lineage>
</organism>
<evidence type="ECO:0000256" key="11">
    <source>
        <dbReference type="ARBA" id="ARBA00023251"/>
    </source>
</evidence>
<keyword evidence="6 14" id="KW-0808">Transferase</keyword>
<dbReference type="GO" id="GO:0005886">
    <property type="term" value="C:plasma membrane"/>
    <property type="evidence" value="ECO:0007669"/>
    <property type="project" value="UniProtKB-SubCell"/>
</dbReference>
<dbReference type="InterPro" id="IPR024320">
    <property type="entry name" value="LPG_synthase_C"/>
</dbReference>
<evidence type="ECO:0000256" key="3">
    <source>
        <dbReference type="ARBA" id="ARBA00012014"/>
    </source>
</evidence>
<dbReference type="Pfam" id="PF09924">
    <property type="entry name" value="LPG_synthase_C"/>
    <property type="match status" value="1"/>
</dbReference>
<protein>
    <recommendedName>
        <fullName evidence="4 14">Phosphatidylglycerol lysyltransferase</fullName>
        <ecNumber evidence="3 14">2.3.2.3</ecNumber>
    </recommendedName>
    <alternativeName>
        <fullName evidence="12 14">Lysylphosphatidylglycerol synthase</fullName>
    </alternativeName>
</protein>
<evidence type="ECO:0000313" key="17">
    <source>
        <dbReference type="Proteomes" id="UP000287605"/>
    </source>
</evidence>
<keyword evidence="8 14" id="KW-1133">Transmembrane helix</keyword>
<feature type="transmembrane region" description="Helical" evidence="14">
    <location>
        <begin position="21"/>
        <end position="39"/>
    </location>
</feature>
<evidence type="ECO:0000256" key="6">
    <source>
        <dbReference type="ARBA" id="ARBA00022679"/>
    </source>
</evidence>
<comment type="caution">
    <text evidence="16">The sequence shown here is derived from an EMBL/GenBank/DDBJ whole genome shotgun (WGS) entry which is preliminary data.</text>
</comment>
<keyword evidence="11 14" id="KW-0046">Antibiotic resistance</keyword>
<accession>A0A430AZQ6</accession>
<keyword evidence="10 14" id="KW-0472">Membrane</keyword>
<comment type="similarity">
    <text evidence="2 14">Belongs to the LPG synthase family.</text>
</comment>
<feature type="transmembrane region" description="Helical" evidence="14">
    <location>
        <begin position="59"/>
        <end position="79"/>
    </location>
</feature>
<comment type="function">
    <text evidence="14">Catalyzes the transfer of a lysyl group from L-lysyl-tRNA(Lys) to membrane-bound phosphatidylglycerol (PG), which produces lysylphosphatidylglycerol (LPG), a major component of the bacterial membrane with a positive net charge. LPG synthesis contributes to bacterial virulence as it is involved in the resistance mechanism against cationic antimicrobial peptides (CAMP) produces by the host's immune system (defensins, cathelicidins) and by the competing microorganisms.</text>
</comment>
<feature type="transmembrane region" description="Helical" evidence="14">
    <location>
        <begin position="419"/>
        <end position="435"/>
    </location>
</feature>
<feature type="transmembrane region" description="Helical" evidence="14">
    <location>
        <begin position="142"/>
        <end position="163"/>
    </location>
</feature>
<reference evidence="16 17" key="1">
    <citation type="submission" date="2017-05" db="EMBL/GenBank/DDBJ databases">
        <title>Vagococcus spp. assemblies.</title>
        <authorList>
            <person name="Gulvik C.A."/>
        </authorList>
    </citation>
    <scope>NUCLEOTIDE SEQUENCE [LARGE SCALE GENOMIC DNA]</scope>
    <source>
        <strain evidence="16 17">CCUG 51432</strain>
    </source>
</reference>
<dbReference type="GO" id="GO:0050071">
    <property type="term" value="F:phosphatidylglycerol lysyltransferase activity"/>
    <property type="evidence" value="ECO:0007669"/>
    <property type="project" value="UniProtKB-EC"/>
</dbReference>
<evidence type="ECO:0000256" key="14">
    <source>
        <dbReference type="RuleBase" id="RU363042"/>
    </source>
</evidence>
<feature type="transmembrane region" description="Helical" evidence="14">
    <location>
        <begin position="215"/>
        <end position="234"/>
    </location>
</feature>
<sequence>MKAHINKWLAVIKKYQLVIKLIFMASIILFVINQFAQILHGMTWSELKEIMFSQSKSTLFIFALLGFFAAVPLMLYDWATVKILEDKGREPMEKKEFFSAAWIINTLNNFAGFGGVIGATLRGKFYGSDLKGKTIVAAVSKVALFMLSGLSILSLVTLGDLLFFRPEHIFQNYWVWLLLGSLYTPVLVGVIIIRRKNLFSGFTVTRVIQLLSASLGQWLFAMVFFMFIGFTLNVKISPLDLYPLFVSATLIGMITMVPGGMGTFDVLMIMGLASLGVTKEMALVWLLFYRIFYFVIPFLSGLATYLIRTGVKINVFFDGLPKLISEKLAHVFLVILVYLAGILMVILSTIPNLSHLSNFFASISSYSFDFLDQTLNMMMGFLLLGLARGVANQVKKAYWPTVFVLVFCIVNTLSNVRSWKLTAFYLFILGCLYLSRKEFYRKQLVFSWEAIGFDALLYGVLFALYSVVGYLSSSEQPVAFEKLNFILFPSSNVWLKGLLGLLIAFITIFLLDRYLAEKEKPGEGYDYARINWLLSRHEGTSYSHLNYLKDRRYFFYQQSGYDKVFFQFQIKANKLFVLGDPVGEAEFFEESVTAFHQYADQHGYELIFYSVSDRFALLLHDIGFHFIKIGEEGIVDLQGRSSGELSDRTEIRLEVERLRSRGYTFTMYHSLPDEELLLPVKEVAAEWQEVHGRRYFSTGHFDEDYLAKAPIGIVRDQDHVVQGFVTLKPIKEGERLSYDLLQYRAEAPVTIGAFMLVSLLDYYREKGLPYFSIGLTPFAKVGEYQGSFISEKIVNLLYQYSYPQYGWKDLRVFKEGFATEWEARYLSYRSRSGFWLIAIQLHLLLTGSKVFSSRPFELLQLVYGEEKES</sequence>
<gene>
    <name evidence="14" type="primary">mprF</name>
    <name evidence="16" type="ORF">CBF29_04660</name>
</gene>
<keyword evidence="17" id="KW-1185">Reference proteome</keyword>
<evidence type="ECO:0000256" key="8">
    <source>
        <dbReference type="ARBA" id="ARBA00022989"/>
    </source>
</evidence>
<dbReference type="EC" id="2.3.2.3" evidence="3 14"/>
<evidence type="ECO:0000256" key="10">
    <source>
        <dbReference type="ARBA" id="ARBA00023136"/>
    </source>
</evidence>
<feature type="domain" description="Phosphatidylglycerol lysyltransferase C-terminal" evidence="15">
    <location>
        <begin position="535"/>
        <end position="827"/>
    </location>
</feature>
<feature type="transmembrane region" description="Helical" evidence="14">
    <location>
        <begin position="282"/>
        <end position="307"/>
    </location>
</feature>
<comment type="subcellular location">
    <subcellularLocation>
        <location evidence="1 14">Cell membrane</location>
        <topology evidence="1 14">Multi-pass membrane protein</topology>
    </subcellularLocation>
</comment>
<dbReference type="AlphaFoldDB" id="A0A430AZQ6"/>
<dbReference type="GO" id="GO:0055091">
    <property type="term" value="P:phospholipid homeostasis"/>
    <property type="evidence" value="ECO:0007669"/>
    <property type="project" value="TreeGrafter"/>
</dbReference>
<keyword evidence="9 14" id="KW-0443">Lipid metabolism</keyword>
<dbReference type="InterPro" id="IPR051211">
    <property type="entry name" value="PG_lysyltransferase"/>
</dbReference>
<evidence type="ECO:0000256" key="4">
    <source>
        <dbReference type="ARBA" id="ARBA00021546"/>
    </source>
</evidence>
<evidence type="ECO:0000256" key="5">
    <source>
        <dbReference type="ARBA" id="ARBA00022475"/>
    </source>
</evidence>
<dbReference type="InterPro" id="IPR022791">
    <property type="entry name" value="L-PG_synthase/AglD"/>
</dbReference>
<feature type="transmembrane region" description="Helical" evidence="14">
    <location>
        <begin position="100"/>
        <end position="122"/>
    </location>
</feature>
<dbReference type="NCBIfam" id="NF033480">
    <property type="entry name" value="bifunc_MprF"/>
    <property type="match status" value="1"/>
</dbReference>
<proteinExistence type="inferred from homology"/>
<comment type="catalytic activity">
    <reaction evidence="13 14">
        <text>L-lysyl-tRNA(Lys) + a 1,2-diacyl-sn-glycero-3-phospho-(1'-sn-glycerol) = a 1,2-diacyl-sn-glycero-3-phospho-1'-(3'-O-L-lysyl)-sn-glycerol + tRNA(Lys)</text>
        <dbReference type="Rhea" id="RHEA:10668"/>
        <dbReference type="Rhea" id="RHEA-COMP:9696"/>
        <dbReference type="Rhea" id="RHEA-COMP:9697"/>
        <dbReference type="ChEBI" id="CHEBI:64716"/>
        <dbReference type="ChEBI" id="CHEBI:75792"/>
        <dbReference type="ChEBI" id="CHEBI:78442"/>
        <dbReference type="ChEBI" id="CHEBI:78529"/>
        <dbReference type="EC" id="2.3.2.3"/>
    </reaction>
</comment>
<dbReference type="OrthoDB" id="145485at2"/>
<name>A0A430AZQ6_9ENTE</name>